<dbReference type="AlphaFoldDB" id="B2J7W7"/>
<dbReference type="Proteomes" id="UP000001191">
    <property type="component" value="Chromosome"/>
</dbReference>
<dbReference type="EnsemblBacteria" id="ACC83932">
    <property type="protein sequence ID" value="ACC83932"/>
    <property type="gene ID" value="Npun_R5629"/>
</dbReference>
<dbReference type="HOGENOM" id="CLU_052025_0_0_3"/>
<protein>
    <submittedName>
        <fullName evidence="2">Uncharacterized protein</fullName>
    </submittedName>
</protein>
<organism evidence="2 3">
    <name type="scientific">Nostoc punctiforme (strain ATCC 29133 / PCC 73102)</name>
    <dbReference type="NCBI Taxonomy" id="63737"/>
    <lineage>
        <taxon>Bacteria</taxon>
        <taxon>Bacillati</taxon>
        <taxon>Cyanobacteriota</taxon>
        <taxon>Cyanophyceae</taxon>
        <taxon>Nostocales</taxon>
        <taxon>Nostocaceae</taxon>
        <taxon>Nostoc</taxon>
    </lineage>
</organism>
<dbReference type="KEGG" id="npu:Npun_R5629"/>
<name>B2J7W7_NOSP7</name>
<reference evidence="3" key="1">
    <citation type="submission" date="2008-04" db="EMBL/GenBank/DDBJ databases">
        <title>Complete sequence of chromosome of Nostoc punctiforme ATCC 29133.</title>
        <authorList>
            <consortium name="US DOE Joint Genome Institute"/>
            <person name="Copeland A."/>
            <person name="Lucas S."/>
            <person name="Lapidus A."/>
            <person name="Glavina del Rio T."/>
            <person name="Dalin E."/>
            <person name="Tice H."/>
            <person name="Pitluck S."/>
            <person name="Chain P."/>
            <person name="Malfatti S."/>
            <person name="Shin M."/>
            <person name="Vergez L."/>
            <person name="Schmutz J."/>
            <person name="Larimer F."/>
            <person name="Land M."/>
            <person name="Hauser L."/>
            <person name="Kyrpides N."/>
            <person name="Kim E."/>
            <person name="Meeks J.C."/>
            <person name="Elhai J."/>
            <person name="Campbell E.L."/>
            <person name="Thiel T."/>
            <person name="Longmire J."/>
            <person name="Potts M."/>
            <person name="Atlas R."/>
        </authorList>
    </citation>
    <scope>NUCLEOTIDE SEQUENCE [LARGE SCALE GENOMIC DNA]</scope>
    <source>
        <strain evidence="3">ATCC 29133 / PCC 73102</strain>
    </source>
</reference>
<evidence type="ECO:0000256" key="1">
    <source>
        <dbReference type="SAM" id="Coils"/>
    </source>
</evidence>
<evidence type="ECO:0000313" key="2">
    <source>
        <dbReference type="EMBL" id="ACC83932.1"/>
    </source>
</evidence>
<keyword evidence="3" id="KW-1185">Reference proteome</keyword>
<dbReference type="EMBL" id="CP001037">
    <property type="protein sequence ID" value="ACC83932.1"/>
    <property type="molecule type" value="Genomic_DNA"/>
</dbReference>
<sequence length="423" mass="48794">MPLKFELLCIDQQEKVKFKKPKNFIINLSTIESLWHSEPLISDNYLEINDNSQKIKVSVQPFDTSKMVTGGRFSSAYYIIAEGEFDDIEPFRIKLIDQLRDLGFDHRQILIDHVSNDIALRIYPLINSIESLLRKYIVKFFITKIGTDWWSVAVSKENRDKADSKKKNEVVFTKVVVANVALLNFDQLGKIIYSQSSIFTKIEDVLSKVKAATDLESLKQELLEGNYAKYFKDTFEQNDFQKKWEQLTFIRNKVAHNNYFIQKDLNLANELYDKLKQIINNADSSIDALTLSIADKEAVIKAIDDLFEIEKEQKQLEQQEGRINEEIEDSCLQVTNTEGSVQPYLILSEEDLIFQLGECSKSPDFPNFVGLKSFVRDYLGRKGYSFNSSYALINLLEDKGKIEIYEVPNPYGAFNTTAIKLIE</sequence>
<dbReference type="OrthoDB" id="581887at2"/>
<proteinExistence type="predicted"/>
<dbReference type="eggNOG" id="COG2445">
    <property type="taxonomic scope" value="Bacteria"/>
</dbReference>
<evidence type="ECO:0000313" key="3">
    <source>
        <dbReference type="Proteomes" id="UP000001191"/>
    </source>
</evidence>
<feature type="coiled-coil region" evidence="1">
    <location>
        <begin position="299"/>
        <end position="329"/>
    </location>
</feature>
<gene>
    <name evidence="2" type="ordered locus">Npun_R5629</name>
</gene>
<reference evidence="2 3" key="2">
    <citation type="journal article" date="2013" name="Plant Physiol.">
        <title>A Nostoc punctiforme Sugar Transporter Necessary to Establish a Cyanobacterium-Plant Symbiosis.</title>
        <authorList>
            <person name="Ekman M."/>
            <person name="Picossi S."/>
            <person name="Campbell E.L."/>
            <person name="Meeks J.C."/>
            <person name="Flores E."/>
        </authorList>
    </citation>
    <scope>NUCLEOTIDE SEQUENCE [LARGE SCALE GENOMIC DNA]</scope>
    <source>
        <strain evidence="3">ATCC 29133 / PCC 73102</strain>
    </source>
</reference>
<dbReference type="RefSeq" id="WP_012411875.1">
    <property type="nucleotide sequence ID" value="NC_010628.1"/>
</dbReference>
<accession>B2J7W7</accession>
<keyword evidence="1" id="KW-0175">Coiled coil</keyword>